<organism evidence="1 2">
    <name type="scientific">Funneliformis mosseae</name>
    <name type="common">Endomycorrhizal fungus</name>
    <name type="synonym">Glomus mosseae</name>
    <dbReference type="NCBI Taxonomy" id="27381"/>
    <lineage>
        <taxon>Eukaryota</taxon>
        <taxon>Fungi</taxon>
        <taxon>Fungi incertae sedis</taxon>
        <taxon>Mucoromycota</taxon>
        <taxon>Glomeromycotina</taxon>
        <taxon>Glomeromycetes</taxon>
        <taxon>Glomerales</taxon>
        <taxon>Glomeraceae</taxon>
        <taxon>Funneliformis</taxon>
    </lineage>
</organism>
<keyword evidence="2" id="KW-1185">Reference proteome</keyword>
<dbReference type="EMBL" id="CAJVPP010006004">
    <property type="protein sequence ID" value="CAG8672709.1"/>
    <property type="molecule type" value="Genomic_DNA"/>
</dbReference>
<gene>
    <name evidence="1" type="ORF">FMOSSE_LOCUS12494</name>
</gene>
<proteinExistence type="predicted"/>
<accession>A0A9N9EDW0</accession>
<reference evidence="1" key="1">
    <citation type="submission" date="2021-06" db="EMBL/GenBank/DDBJ databases">
        <authorList>
            <person name="Kallberg Y."/>
            <person name="Tangrot J."/>
            <person name="Rosling A."/>
        </authorList>
    </citation>
    <scope>NUCLEOTIDE SEQUENCE</scope>
    <source>
        <strain evidence="1">87-6 pot B 2015</strain>
    </source>
</reference>
<feature type="non-terminal residue" evidence="1">
    <location>
        <position position="1"/>
    </location>
</feature>
<dbReference type="Proteomes" id="UP000789375">
    <property type="component" value="Unassembled WGS sequence"/>
</dbReference>
<evidence type="ECO:0000313" key="2">
    <source>
        <dbReference type="Proteomes" id="UP000789375"/>
    </source>
</evidence>
<name>A0A9N9EDW0_FUNMO</name>
<evidence type="ECO:0000313" key="1">
    <source>
        <dbReference type="EMBL" id="CAG8672709.1"/>
    </source>
</evidence>
<dbReference type="AlphaFoldDB" id="A0A9N9EDW0"/>
<sequence length="151" mass="17377">QMKKLATTIAKAINNNKKGVNGIKPNRLYITQLHDELNRYKVNFDLKSTHTQLVNLLNETLKTQTKQNNTDTIQKYKLLFEVVDMTSHKKGGGKRIPKEVVELMKGYFHSRNTPDKSYLSAEDMMRELHIAVEMGHLAKEKIPQKVDTIRG</sequence>
<comment type="caution">
    <text evidence="1">The sequence shown here is derived from an EMBL/GenBank/DDBJ whole genome shotgun (WGS) entry which is preliminary data.</text>
</comment>
<protein>
    <submittedName>
        <fullName evidence="1">730_t:CDS:1</fullName>
    </submittedName>
</protein>